<dbReference type="SUPFAM" id="SSF46785">
    <property type="entry name" value="Winged helix' DNA-binding domain"/>
    <property type="match status" value="1"/>
</dbReference>
<evidence type="ECO:0000313" key="2">
    <source>
        <dbReference type="Proteomes" id="UP001143362"/>
    </source>
</evidence>
<comment type="caution">
    <text evidence="1">The sequence shown here is derived from an EMBL/GenBank/DDBJ whole genome shotgun (WGS) entry which is preliminary data.</text>
</comment>
<protein>
    <recommendedName>
        <fullName evidence="3">MarR family transcriptional regulator</fullName>
    </recommendedName>
</protein>
<name>A0ABT3TKP2_9GAMM</name>
<evidence type="ECO:0000313" key="1">
    <source>
        <dbReference type="EMBL" id="MCX2982884.1"/>
    </source>
</evidence>
<organism evidence="1 2">
    <name type="scientific">Candidatus Litorirhabdus singularis</name>
    <dbReference type="NCBI Taxonomy" id="2518993"/>
    <lineage>
        <taxon>Bacteria</taxon>
        <taxon>Pseudomonadati</taxon>
        <taxon>Pseudomonadota</taxon>
        <taxon>Gammaproteobacteria</taxon>
        <taxon>Cellvibrionales</taxon>
        <taxon>Halieaceae</taxon>
        <taxon>Candidatus Litorirhabdus</taxon>
    </lineage>
</organism>
<sequence length="160" mass="17990">MNVKKSPVLVKKCATEVSLRDGEIYGKKQLRQCFCSLVEISGRYPNLFDLELDHVYVLARVCWNPPVKYSSLASHLDMDTAKVQGMLSDLATFELCEYDGTSEYVPTELGEQFIVDLAVETFLTERTQTLPGLNNAVEWVEAMLGLNPVRKSSYATWSIA</sequence>
<dbReference type="EMBL" id="SHNN01000004">
    <property type="protein sequence ID" value="MCX2982884.1"/>
    <property type="molecule type" value="Genomic_DNA"/>
</dbReference>
<dbReference type="Proteomes" id="UP001143362">
    <property type="component" value="Unassembled WGS sequence"/>
</dbReference>
<accession>A0ABT3TKP2</accession>
<keyword evidence="2" id="KW-1185">Reference proteome</keyword>
<reference evidence="1" key="1">
    <citation type="submission" date="2019-02" db="EMBL/GenBank/DDBJ databases">
        <authorList>
            <person name="Li S.-H."/>
        </authorList>
    </citation>
    <scope>NUCLEOTIDE SEQUENCE</scope>
    <source>
        <strain evidence="1">IMCC14734</strain>
    </source>
</reference>
<dbReference type="InterPro" id="IPR036390">
    <property type="entry name" value="WH_DNA-bd_sf"/>
</dbReference>
<evidence type="ECO:0008006" key="3">
    <source>
        <dbReference type="Google" id="ProtNLM"/>
    </source>
</evidence>
<dbReference type="RefSeq" id="WP_279246909.1">
    <property type="nucleotide sequence ID" value="NZ_SHNN01000004.1"/>
</dbReference>
<proteinExistence type="predicted"/>
<gene>
    <name evidence="1" type="ORF">EYC98_18635</name>
</gene>